<proteinExistence type="predicted"/>
<gene>
    <name evidence="2" type="ORF">VFH_IV234600</name>
</gene>
<keyword evidence="1" id="KW-0472">Membrane</keyword>
<name>A0AAV1AN35_VICFA</name>
<evidence type="ECO:0000313" key="3">
    <source>
        <dbReference type="Proteomes" id="UP001157006"/>
    </source>
</evidence>
<keyword evidence="1" id="KW-1133">Transmembrane helix</keyword>
<reference evidence="2 3" key="1">
    <citation type="submission" date="2023-01" db="EMBL/GenBank/DDBJ databases">
        <authorList>
            <person name="Kreplak J."/>
        </authorList>
    </citation>
    <scope>NUCLEOTIDE SEQUENCE [LARGE SCALE GENOMIC DNA]</scope>
</reference>
<evidence type="ECO:0000313" key="2">
    <source>
        <dbReference type="EMBL" id="CAI8611539.1"/>
    </source>
</evidence>
<keyword evidence="3" id="KW-1185">Reference proteome</keyword>
<feature type="transmembrane region" description="Helical" evidence="1">
    <location>
        <begin position="25"/>
        <end position="42"/>
    </location>
</feature>
<keyword evidence="1" id="KW-0812">Transmembrane</keyword>
<accession>A0AAV1AN35</accession>
<protein>
    <submittedName>
        <fullName evidence="2">Uncharacterized protein</fullName>
    </submittedName>
</protein>
<dbReference type="Proteomes" id="UP001157006">
    <property type="component" value="Chromosome 4"/>
</dbReference>
<organism evidence="2 3">
    <name type="scientific">Vicia faba</name>
    <name type="common">Broad bean</name>
    <name type="synonym">Faba vulgaris</name>
    <dbReference type="NCBI Taxonomy" id="3906"/>
    <lineage>
        <taxon>Eukaryota</taxon>
        <taxon>Viridiplantae</taxon>
        <taxon>Streptophyta</taxon>
        <taxon>Embryophyta</taxon>
        <taxon>Tracheophyta</taxon>
        <taxon>Spermatophyta</taxon>
        <taxon>Magnoliopsida</taxon>
        <taxon>eudicotyledons</taxon>
        <taxon>Gunneridae</taxon>
        <taxon>Pentapetalae</taxon>
        <taxon>rosids</taxon>
        <taxon>fabids</taxon>
        <taxon>Fabales</taxon>
        <taxon>Fabaceae</taxon>
        <taxon>Papilionoideae</taxon>
        <taxon>50 kb inversion clade</taxon>
        <taxon>NPAAA clade</taxon>
        <taxon>Hologalegina</taxon>
        <taxon>IRL clade</taxon>
        <taxon>Fabeae</taxon>
        <taxon>Vicia</taxon>
    </lineage>
</organism>
<dbReference type="AlphaFoldDB" id="A0AAV1AN35"/>
<evidence type="ECO:0000256" key="1">
    <source>
        <dbReference type="SAM" id="Phobius"/>
    </source>
</evidence>
<sequence length="101" mass="11036">MNHLTRPSNDYNVNIIRIPMHPNPTIVLIHVIIPLAGFLLSFDTSTHNFLTSSDFGFRVSSDSEIPLTLSSTNSIELAFWLTVSGCTILSSGLNGTMVGEE</sequence>
<dbReference type="EMBL" id="OX451739">
    <property type="protein sequence ID" value="CAI8611539.1"/>
    <property type="molecule type" value="Genomic_DNA"/>
</dbReference>